<evidence type="ECO:0000313" key="8">
    <source>
        <dbReference type="EMBL" id="ODV83228.1"/>
    </source>
</evidence>
<evidence type="ECO:0000256" key="4">
    <source>
        <dbReference type="ARBA" id="ARBA00023136"/>
    </source>
</evidence>
<dbReference type="GO" id="GO:0009100">
    <property type="term" value="P:glycoprotein metabolic process"/>
    <property type="evidence" value="ECO:0007669"/>
    <property type="project" value="UniProtKB-ARBA"/>
</dbReference>
<evidence type="ECO:0000256" key="3">
    <source>
        <dbReference type="ARBA" id="ARBA00022989"/>
    </source>
</evidence>
<keyword evidence="3 6" id="KW-1133">Transmembrane helix</keyword>
<dbReference type="PANTHER" id="PTHR15407:SF28">
    <property type="entry name" value="RIBITOL-5-PHOSPHATE TRANSFERASE FKTN"/>
    <property type="match status" value="1"/>
</dbReference>
<dbReference type="Proteomes" id="UP000094801">
    <property type="component" value="Unassembled WGS sequence"/>
</dbReference>
<feature type="compositionally biased region" description="Low complexity" evidence="5">
    <location>
        <begin position="35"/>
        <end position="58"/>
    </location>
</feature>
<keyword evidence="9" id="KW-1185">Reference proteome</keyword>
<name>A0A1E4SUQ2_9ASCO</name>
<feature type="domain" description="LicD/FKTN/FKRP nucleotidyltransferase" evidence="7">
    <location>
        <begin position="479"/>
        <end position="621"/>
    </location>
</feature>
<feature type="compositionally biased region" description="Polar residues" evidence="5">
    <location>
        <begin position="16"/>
        <end position="27"/>
    </location>
</feature>
<dbReference type="InterPro" id="IPR009644">
    <property type="entry name" value="FKTN/MNN4/W02B3.4-1"/>
</dbReference>
<dbReference type="EMBL" id="KV453866">
    <property type="protein sequence ID" value="ODV83228.1"/>
    <property type="molecule type" value="Genomic_DNA"/>
</dbReference>
<reference evidence="9" key="1">
    <citation type="submission" date="2016-04" db="EMBL/GenBank/DDBJ databases">
        <title>Comparative genomics of biotechnologically important yeasts.</title>
        <authorList>
            <consortium name="DOE Joint Genome Institute"/>
            <person name="Riley R."/>
            <person name="Haridas S."/>
            <person name="Wolfe K.H."/>
            <person name="Lopes M.R."/>
            <person name="Hittinger C.T."/>
            <person name="Goker M."/>
            <person name="Salamov A."/>
            <person name="Wisecaver J."/>
            <person name="Long T.M."/>
            <person name="Aerts A.L."/>
            <person name="Barry K."/>
            <person name="Choi C."/>
            <person name="Clum A."/>
            <person name="Coughlan A.Y."/>
            <person name="Deshpande S."/>
            <person name="Douglass A.P."/>
            <person name="Hanson S.J."/>
            <person name="Klenk H.-P."/>
            <person name="Labutti K."/>
            <person name="Lapidus A."/>
            <person name="Lindquist E."/>
            <person name="Lipzen A."/>
            <person name="Meier-Kolthoff J.P."/>
            <person name="Ohm R.A."/>
            <person name="Otillar R.P."/>
            <person name="Pangilinan J."/>
            <person name="Peng Y."/>
            <person name="Rokas A."/>
            <person name="Rosa C.A."/>
            <person name="Scheuner C."/>
            <person name="Sibirny A.A."/>
            <person name="Slot J.C."/>
            <person name="Stielow J.B."/>
            <person name="Sun H."/>
            <person name="Kurtzman C.P."/>
            <person name="Blackwell M."/>
            <person name="Grigoriev I.V."/>
            <person name="Jeffries T.W."/>
        </authorList>
    </citation>
    <scope>NUCLEOTIDE SEQUENCE [LARGE SCALE GENOMIC DNA]</scope>
    <source>
        <strain evidence="9">NRRL YB-2248</strain>
    </source>
</reference>
<organism evidence="8 9">
    <name type="scientific">[Candida] arabinofermentans NRRL YB-2248</name>
    <dbReference type="NCBI Taxonomy" id="983967"/>
    <lineage>
        <taxon>Eukaryota</taxon>
        <taxon>Fungi</taxon>
        <taxon>Dikarya</taxon>
        <taxon>Ascomycota</taxon>
        <taxon>Saccharomycotina</taxon>
        <taxon>Pichiomycetes</taxon>
        <taxon>Pichiales</taxon>
        <taxon>Pichiaceae</taxon>
        <taxon>Ogataea</taxon>
        <taxon>Ogataea/Candida clade</taxon>
    </lineage>
</organism>
<dbReference type="AlphaFoldDB" id="A0A1E4SUQ2"/>
<dbReference type="Pfam" id="PF04991">
    <property type="entry name" value="LicD"/>
    <property type="match status" value="1"/>
</dbReference>
<feature type="transmembrane region" description="Helical" evidence="6">
    <location>
        <begin position="82"/>
        <end position="102"/>
    </location>
</feature>
<evidence type="ECO:0000256" key="2">
    <source>
        <dbReference type="ARBA" id="ARBA00022692"/>
    </source>
</evidence>
<proteinExistence type="predicted"/>
<evidence type="ECO:0000259" key="7">
    <source>
        <dbReference type="Pfam" id="PF04991"/>
    </source>
</evidence>
<dbReference type="PANTHER" id="PTHR15407">
    <property type="entry name" value="FUKUTIN-RELATED"/>
    <property type="match status" value="1"/>
</dbReference>
<dbReference type="STRING" id="983967.A0A1E4SUQ2"/>
<dbReference type="InterPro" id="IPR007074">
    <property type="entry name" value="LicD/FKTN/FKRP_NTP_transf"/>
</dbReference>
<keyword evidence="4 6" id="KW-0472">Membrane</keyword>
<evidence type="ECO:0000313" key="9">
    <source>
        <dbReference type="Proteomes" id="UP000094801"/>
    </source>
</evidence>
<dbReference type="GO" id="GO:0016020">
    <property type="term" value="C:membrane"/>
    <property type="evidence" value="ECO:0007669"/>
    <property type="project" value="UniProtKB-SubCell"/>
</dbReference>
<keyword evidence="2 6" id="KW-0812">Transmembrane</keyword>
<evidence type="ECO:0000256" key="1">
    <source>
        <dbReference type="ARBA" id="ARBA00004167"/>
    </source>
</evidence>
<protein>
    <recommendedName>
        <fullName evidence="7">LicD/FKTN/FKRP nucleotidyltransferase domain-containing protein</fullName>
    </recommendedName>
</protein>
<evidence type="ECO:0000256" key="6">
    <source>
        <dbReference type="SAM" id="Phobius"/>
    </source>
</evidence>
<dbReference type="OrthoDB" id="444255at2759"/>
<evidence type="ECO:0000256" key="5">
    <source>
        <dbReference type="SAM" id="MobiDB-lite"/>
    </source>
</evidence>
<gene>
    <name evidence="8" type="ORF">CANARDRAFT_25211</name>
</gene>
<sequence>MSKIYKLSATETTPVRSLNSHTNLHSTSNKKFHTRQQSSSSDSSINSRINSRTNSSTDIQGKLKPQKTKLNRLIAKWKRNKTLKFLIPLLYIVAFLIILYSFQSSTNSISQLLSSRNNQIDQDNTDYYSYSTSSSTSSSSSSSSSSIINNFLNLFNFNKKLEKPDAKNELLNENKDKNSILEFPFDAQTCVLPNAPFKHVLETTDIRSTYTIYYDAIRMYLDELKINPKAGLPEFDFHWKDWIDMKDLQPLIEQKPNCFAAGVLGSNIRTPWPDCIDSNKIENEFDLNFYFNKPAKDYENEYRLNLRGKTYLYKIAPNPSRLIFLAGDLAFVVKVGDRKDIVKSGMLEKYIKGRMEKLDVTYQQLITAPISTLDTLEEISISLGRPLVDLDNVKLSEIKLSSDQFELLPNKKKSKKAQLAFLSNDKHFYDTLIRLDERTVIQGKYDWRFFNKLINDELENRGSWHQLIRAWLQFSSNLGITSWLADEALLGWSRNGLLSPWEKSVHFEVPAKDMIRLAESFNQSLVIQDPRDGTGSFLIDISPHYMERARENNGNASPESIDLKFIDTRTGLYIEVNGLMLSKDSLDIPSNAIEMLENESKVWKDVKIVDNRYKVDSNLKKFINSGTGRMYHIDQLSPLRRTLFEGRLANVPYRFKAVLDMLYKDILNLHEFFGHKYIPHLRLWVDSSKCKYVPDEDIEHFKNGGSNFIGACHDHKIWKEYDMTRAATLFKFWEADKDYSLKLSSSDELPLLYDDYWLTQREKTLNEVYGIPLPQIEEENEQQR</sequence>
<accession>A0A1E4SUQ2</accession>
<comment type="subcellular location">
    <subcellularLocation>
        <location evidence="1">Membrane</location>
        <topology evidence="1">Single-pass membrane protein</topology>
    </subcellularLocation>
</comment>
<feature type="region of interest" description="Disordered" evidence="5">
    <location>
        <begin position="16"/>
        <end position="63"/>
    </location>
</feature>